<keyword evidence="2" id="KW-0812">Transmembrane</keyword>
<comment type="caution">
    <text evidence="5">The sequence shown here is derived from an EMBL/GenBank/DDBJ whole genome shotgun (WGS) entry which is preliminary data.</text>
</comment>
<dbReference type="PROSITE" id="PS51841">
    <property type="entry name" value="LTD"/>
    <property type="match status" value="2"/>
</dbReference>
<evidence type="ECO:0000259" key="4">
    <source>
        <dbReference type="PROSITE" id="PS51841"/>
    </source>
</evidence>
<evidence type="ECO:0000313" key="5">
    <source>
        <dbReference type="EMBL" id="OGY88006.1"/>
    </source>
</evidence>
<accession>A0A1G2BH47</accession>
<dbReference type="Proteomes" id="UP000176420">
    <property type="component" value="Unassembled WGS sequence"/>
</dbReference>
<keyword evidence="2" id="KW-1133">Transmembrane helix</keyword>
<dbReference type="AlphaFoldDB" id="A0A1G2BH47"/>
<feature type="transmembrane region" description="Helical" evidence="2">
    <location>
        <begin position="573"/>
        <end position="591"/>
    </location>
</feature>
<evidence type="ECO:0000256" key="3">
    <source>
        <dbReference type="SAM" id="SignalP"/>
    </source>
</evidence>
<feature type="compositionally biased region" description="Polar residues" evidence="1">
    <location>
        <begin position="175"/>
        <end position="184"/>
    </location>
</feature>
<dbReference type="Gene3D" id="2.60.40.1260">
    <property type="entry name" value="Lamin Tail domain"/>
    <property type="match status" value="2"/>
</dbReference>
<name>A0A1G2BH47_9BACT</name>
<feature type="region of interest" description="Disordered" evidence="1">
    <location>
        <begin position="335"/>
        <end position="354"/>
    </location>
</feature>
<keyword evidence="3" id="KW-0732">Signal</keyword>
<evidence type="ECO:0000256" key="1">
    <source>
        <dbReference type="SAM" id="MobiDB-lite"/>
    </source>
</evidence>
<gene>
    <name evidence="5" type="ORF">A2319_02170</name>
</gene>
<dbReference type="InterPro" id="IPR001322">
    <property type="entry name" value="Lamin_tail_dom"/>
</dbReference>
<dbReference type="InterPro" id="IPR036415">
    <property type="entry name" value="Lamin_tail_dom_sf"/>
</dbReference>
<feature type="region of interest" description="Disordered" evidence="1">
    <location>
        <begin position="175"/>
        <end position="219"/>
    </location>
</feature>
<keyword evidence="2" id="KW-0472">Membrane</keyword>
<dbReference type="SUPFAM" id="SSF74853">
    <property type="entry name" value="Lamin A/C globular tail domain"/>
    <property type="match status" value="2"/>
</dbReference>
<proteinExistence type="predicted"/>
<dbReference type="EMBL" id="MHKI01000005">
    <property type="protein sequence ID" value="OGY88006.1"/>
    <property type="molecule type" value="Genomic_DNA"/>
</dbReference>
<feature type="signal peptide" evidence="3">
    <location>
        <begin position="1"/>
        <end position="24"/>
    </location>
</feature>
<feature type="domain" description="LTD" evidence="4">
    <location>
        <begin position="46"/>
        <end position="195"/>
    </location>
</feature>
<dbReference type="Pfam" id="PF00932">
    <property type="entry name" value="LTD"/>
    <property type="match status" value="2"/>
</dbReference>
<evidence type="ECO:0000256" key="2">
    <source>
        <dbReference type="SAM" id="Phobius"/>
    </source>
</evidence>
<reference evidence="5 6" key="1">
    <citation type="journal article" date="2016" name="Nat. Commun.">
        <title>Thousands of microbial genomes shed light on interconnected biogeochemical processes in an aquifer system.</title>
        <authorList>
            <person name="Anantharaman K."/>
            <person name="Brown C.T."/>
            <person name="Hug L.A."/>
            <person name="Sharon I."/>
            <person name="Castelle C.J."/>
            <person name="Probst A.J."/>
            <person name="Thomas B.C."/>
            <person name="Singh A."/>
            <person name="Wilkins M.J."/>
            <person name="Karaoz U."/>
            <person name="Brodie E.L."/>
            <person name="Williams K.H."/>
            <person name="Hubbard S.S."/>
            <person name="Banfield J.F."/>
        </authorList>
    </citation>
    <scope>NUCLEOTIDE SEQUENCE [LARGE SCALE GENOMIC DNA]</scope>
</reference>
<organism evidence="5 6">
    <name type="scientific">Candidatus Kerfeldbacteria bacterium RIFOXYB2_FULL_38_14</name>
    <dbReference type="NCBI Taxonomy" id="1798547"/>
    <lineage>
        <taxon>Bacteria</taxon>
        <taxon>Candidatus Kerfeldiibacteriota</taxon>
    </lineage>
</organism>
<feature type="domain" description="LTD" evidence="4">
    <location>
        <begin position="198"/>
        <end position="324"/>
    </location>
</feature>
<sequence length="641" mass="70435">MKKCFALISAVVFLCFFRLPTALAEADDSCSCVCDDTTPKENQQQGPFSTAIELSELYPAPNADEEEFIELKNNGSSAVDLSGWKVADASNKTYTINSDGLTTTTVDAGEYFVIPQSVSKIYLNNDQDSIILSQPNDTRLDETTYEDSQNGSSWNFKNNQWQWSTTVTSGKANVITQNEDNNSPDQKDSDTTTTEEETAPDKTKYETSDGVFLSELLPDPTGLDSTDEWIEIENTTAKKVYLGGWQLTDQSKYYTIGDVSLAASERLVFEVSETGLSLNNSGDTVYLIDPFGKIINGTTYENSTEGYAWARFDDAWQWTNTPTPGEANVLGELEEEVSNEEDSGGGNSENEDTEDVDVVSVELFRTLEDGQSAQIEGVVTVLPNTFGSQYFYVQDDSAGIQVYSYSKAFPDMQIGDRVRINGEKSTARNESRIKTKTTEDIVVLNSGEEVVPRDTTQLEESLEGMLIQTEGIVTESSSNAITINDSMAVVLKDSTGVNKDLFEEGKSVTLLGIEGQYDEEYRLMPRTDEDVAQVETDPAAIVPEANAQNSFSSNPDKVVQNTSLVKQLKNKTILLIAIIVGLLVITGGLIIRLKPELLEKIGLKLGKKTNLATGSDNTHDLKEVSTIFDIARKNSTKSEKK</sequence>
<feature type="chain" id="PRO_5009582067" description="LTD domain-containing protein" evidence="3">
    <location>
        <begin position="25"/>
        <end position="641"/>
    </location>
</feature>
<evidence type="ECO:0000313" key="6">
    <source>
        <dbReference type="Proteomes" id="UP000176420"/>
    </source>
</evidence>
<protein>
    <recommendedName>
        <fullName evidence="4">LTD domain-containing protein</fullName>
    </recommendedName>
</protein>